<protein>
    <submittedName>
        <fullName evidence="1">Uncharacterized protein</fullName>
    </submittedName>
</protein>
<dbReference type="AlphaFoldDB" id="A0A3S5AWX2"/>
<dbReference type="Proteomes" id="UP000784294">
    <property type="component" value="Unassembled WGS sequence"/>
</dbReference>
<evidence type="ECO:0000313" key="2">
    <source>
        <dbReference type="Proteomes" id="UP000784294"/>
    </source>
</evidence>
<accession>A0A3S5AWX2</accession>
<organism evidence="1 2">
    <name type="scientific">Protopolystoma xenopodis</name>
    <dbReference type="NCBI Taxonomy" id="117903"/>
    <lineage>
        <taxon>Eukaryota</taxon>
        <taxon>Metazoa</taxon>
        <taxon>Spiralia</taxon>
        <taxon>Lophotrochozoa</taxon>
        <taxon>Platyhelminthes</taxon>
        <taxon>Monogenea</taxon>
        <taxon>Polyopisthocotylea</taxon>
        <taxon>Polystomatidea</taxon>
        <taxon>Polystomatidae</taxon>
        <taxon>Protopolystoma</taxon>
    </lineage>
</organism>
<sequence length="235" mass="26031">MKEEIFVETQLFSACTTFSCRARSSETSKTCGKQASPNPLSSLLQPTPRFVCPAATDLFTRRMYSFYLLRLPCPHQLPLPSCPPRQTHALAAQKDIFAHRVPPNAYPRVLLACRGRPDGPLRGTLVPATRTGLEPSRGFINGSVPTTPRTANWYRIERQCPTRLDGPLFFVPTPPPFRYPLRRMIAIFLCADPRVPQLAEETLCVCLCVYVSLFPIRPPSGGELISNGAAFGQVG</sequence>
<dbReference type="PROSITE" id="PS51257">
    <property type="entry name" value="PROKAR_LIPOPROTEIN"/>
    <property type="match status" value="1"/>
</dbReference>
<gene>
    <name evidence="1" type="ORF">PXEA_LOCUS33172</name>
</gene>
<proteinExistence type="predicted"/>
<name>A0A3S5AWX2_9PLAT</name>
<evidence type="ECO:0000313" key="1">
    <source>
        <dbReference type="EMBL" id="VEL39732.1"/>
    </source>
</evidence>
<dbReference type="EMBL" id="CAAALY010262345">
    <property type="protein sequence ID" value="VEL39732.1"/>
    <property type="molecule type" value="Genomic_DNA"/>
</dbReference>
<keyword evidence="2" id="KW-1185">Reference proteome</keyword>
<reference evidence="1" key="1">
    <citation type="submission" date="2018-11" db="EMBL/GenBank/DDBJ databases">
        <authorList>
            <consortium name="Pathogen Informatics"/>
        </authorList>
    </citation>
    <scope>NUCLEOTIDE SEQUENCE</scope>
</reference>
<comment type="caution">
    <text evidence="1">The sequence shown here is derived from an EMBL/GenBank/DDBJ whole genome shotgun (WGS) entry which is preliminary data.</text>
</comment>